<comment type="caution">
    <text evidence="5">The sequence shown here is derived from an EMBL/GenBank/DDBJ whole genome shotgun (WGS) entry which is preliminary data.</text>
</comment>
<evidence type="ECO:0000313" key="6">
    <source>
        <dbReference type="Proteomes" id="UP000265618"/>
    </source>
</evidence>
<comment type="catalytic activity">
    <reaction evidence="4">
        <text>an N-acyl-L-alpha-aminoacyl-tRNA + H2O = an N-acyl-L-amino acid + a tRNA + H(+)</text>
        <dbReference type="Rhea" id="RHEA:54448"/>
        <dbReference type="Rhea" id="RHEA-COMP:10123"/>
        <dbReference type="Rhea" id="RHEA-COMP:13883"/>
        <dbReference type="ChEBI" id="CHEBI:15377"/>
        <dbReference type="ChEBI" id="CHEBI:15378"/>
        <dbReference type="ChEBI" id="CHEBI:59874"/>
        <dbReference type="ChEBI" id="CHEBI:78442"/>
        <dbReference type="ChEBI" id="CHEBI:138191"/>
        <dbReference type="EC" id="3.1.1.29"/>
    </reaction>
</comment>
<dbReference type="FunFam" id="3.40.1490.10:FF:000002">
    <property type="entry name" value="Peptidyl-tRNA hydrolase 2, mitochondrial"/>
    <property type="match status" value="1"/>
</dbReference>
<accession>A0A9K3D852</accession>
<keyword evidence="6" id="KW-1185">Reference proteome</keyword>
<evidence type="ECO:0000256" key="2">
    <source>
        <dbReference type="ARBA" id="ARBA00022801"/>
    </source>
</evidence>
<dbReference type="PANTHER" id="PTHR12649:SF11">
    <property type="entry name" value="PEPTIDYL-TRNA HYDROLASE 2, MITOCHONDRIAL"/>
    <property type="match status" value="1"/>
</dbReference>
<evidence type="ECO:0000256" key="4">
    <source>
        <dbReference type="ARBA" id="ARBA00048707"/>
    </source>
</evidence>
<gene>
    <name evidence="5" type="ORF">KIPB_011496</name>
</gene>
<dbReference type="NCBIfam" id="TIGR00283">
    <property type="entry name" value="arch_pth2"/>
    <property type="match status" value="1"/>
</dbReference>
<keyword evidence="2 5" id="KW-0378">Hydrolase</keyword>
<name>A0A9K3D852_9EUKA</name>
<proteinExistence type="inferred from homology"/>
<organism evidence="5 6">
    <name type="scientific">Kipferlia bialata</name>
    <dbReference type="NCBI Taxonomy" id="797122"/>
    <lineage>
        <taxon>Eukaryota</taxon>
        <taxon>Metamonada</taxon>
        <taxon>Carpediemonas-like organisms</taxon>
        <taxon>Kipferlia</taxon>
    </lineage>
</organism>
<dbReference type="InterPro" id="IPR002833">
    <property type="entry name" value="PTH2"/>
</dbReference>
<dbReference type="Proteomes" id="UP000265618">
    <property type="component" value="Unassembled WGS sequence"/>
</dbReference>
<dbReference type="AlphaFoldDB" id="A0A9K3D852"/>
<dbReference type="GO" id="GO:0005829">
    <property type="term" value="C:cytosol"/>
    <property type="evidence" value="ECO:0007669"/>
    <property type="project" value="TreeGrafter"/>
</dbReference>
<reference evidence="5 6" key="1">
    <citation type="journal article" date="2018" name="PLoS ONE">
        <title>The draft genome of Kipferlia bialata reveals reductive genome evolution in fornicate parasites.</title>
        <authorList>
            <person name="Tanifuji G."/>
            <person name="Takabayashi S."/>
            <person name="Kume K."/>
            <person name="Takagi M."/>
            <person name="Nakayama T."/>
            <person name="Kamikawa R."/>
            <person name="Inagaki Y."/>
            <person name="Hashimoto T."/>
        </authorList>
    </citation>
    <scope>NUCLEOTIDE SEQUENCE [LARGE SCALE GENOMIC DNA]</scope>
    <source>
        <strain evidence="5">NY0173</strain>
    </source>
</reference>
<evidence type="ECO:0000256" key="1">
    <source>
        <dbReference type="ARBA" id="ARBA00013260"/>
    </source>
</evidence>
<comment type="similarity">
    <text evidence="3">Belongs to the PTH2 family.</text>
</comment>
<dbReference type="PANTHER" id="PTHR12649">
    <property type="entry name" value="PEPTIDYL-TRNA HYDROLASE 2"/>
    <property type="match status" value="1"/>
</dbReference>
<dbReference type="OrthoDB" id="1733656at2759"/>
<dbReference type="Pfam" id="PF01981">
    <property type="entry name" value="PTH2"/>
    <property type="match status" value="1"/>
</dbReference>
<evidence type="ECO:0000256" key="3">
    <source>
        <dbReference type="ARBA" id="ARBA00038050"/>
    </source>
</evidence>
<dbReference type="GO" id="GO:0004045">
    <property type="term" value="F:peptidyl-tRNA hydrolase activity"/>
    <property type="evidence" value="ECO:0007669"/>
    <property type="project" value="UniProtKB-EC"/>
</dbReference>
<dbReference type="InterPro" id="IPR023476">
    <property type="entry name" value="Pep_tRNA_hydro_II_dom_sf"/>
</dbReference>
<dbReference type="EMBL" id="BDIP01004688">
    <property type="protein sequence ID" value="GIQ89104.1"/>
    <property type="molecule type" value="Genomic_DNA"/>
</dbReference>
<sequence length="115" mass="12200">MQKGKIAAQVGHACVMAATHPMLRPGPVSEAQDMETPAELVGNWLHQGQMKIVLKVQSLAQLREVLDQAHAAGLPTYEVHDAGHTQVEPGSVTVGAIGPAPVEWLDPITGPLKLM</sequence>
<protein>
    <recommendedName>
        <fullName evidence="1">peptidyl-tRNA hydrolase</fullName>
        <ecNumber evidence="1">3.1.1.29</ecNumber>
    </recommendedName>
</protein>
<dbReference type="Gene3D" id="3.40.1490.10">
    <property type="entry name" value="Bit1"/>
    <property type="match status" value="1"/>
</dbReference>
<dbReference type="SUPFAM" id="SSF102462">
    <property type="entry name" value="Peptidyl-tRNA hydrolase II"/>
    <property type="match status" value="1"/>
</dbReference>
<evidence type="ECO:0000313" key="5">
    <source>
        <dbReference type="EMBL" id="GIQ89104.1"/>
    </source>
</evidence>
<dbReference type="EC" id="3.1.1.29" evidence="1"/>